<dbReference type="Proteomes" id="UP001329915">
    <property type="component" value="Chromosome"/>
</dbReference>
<organism evidence="3 4">
    <name type="scientific">Metallumcola ferriviriculae</name>
    <dbReference type="NCBI Taxonomy" id="3039180"/>
    <lineage>
        <taxon>Bacteria</taxon>
        <taxon>Bacillati</taxon>
        <taxon>Bacillota</taxon>
        <taxon>Clostridia</taxon>
        <taxon>Neomoorellales</taxon>
        <taxon>Desulfitibacteraceae</taxon>
        <taxon>Metallumcola</taxon>
    </lineage>
</organism>
<evidence type="ECO:0000313" key="3">
    <source>
        <dbReference type="EMBL" id="WRO21008.1"/>
    </source>
</evidence>
<dbReference type="KEGG" id="dbc:MFMK1_000799"/>
<name>A0AAU0UI54_9FIRM</name>
<protein>
    <submittedName>
        <fullName evidence="3">Phage tail family protein</fullName>
    </submittedName>
</protein>
<dbReference type="RefSeq" id="WP_366923881.1">
    <property type="nucleotide sequence ID" value="NZ_CP121694.1"/>
</dbReference>
<dbReference type="Gene3D" id="2.60.120.860">
    <property type="match status" value="1"/>
</dbReference>
<dbReference type="Gene3D" id="2.40.30.200">
    <property type="match status" value="1"/>
</dbReference>
<dbReference type="Pfam" id="PF05709">
    <property type="entry name" value="Sipho_tail"/>
    <property type="match status" value="1"/>
</dbReference>
<evidence type="ECO:0000313" key="4">
    <source>
        <dbReference type="Proteomes" id="UP001329915"/>
    </source>
</evidence>
<proteinExistence type="predicted"/>
<sequence>MRELLNSKLIVTDSADSFYRLFPNPPLGLVLLNYTEGAGEATRAATLVPSSAWTLIFLCSYGTKDAIDKAKLIADNLIDNIIETTVNGQTMYFQSIHYFNTDNQQWQRRKDDGYCEVYTRDLFLSAYGLSRLYLRCGEDTYKQWSLKLIESIYKVQTAFSSLCGTELPAYLDGAFPEFYLRTDAGVEFYPVNGRVPLHLGDIAYDLVQTAIAAFGNSQQTAEGGTYYIGDINDRFHNFIRTNCIQSQRGVMETVGLPYMYMAPIEGTSDYTGKNLSPVYNQWGDVNWTSDTVLWSVLGLAKNEGSGAAIFVARAKALMINGFFYDVYTYTGVKDSEFPDLATQATIFYLEALRLTGGTYDYKTEQALMKVQVDSLDPNSNGLYYWSLEDKTVEMVATARIFTGFFNLEAFASGMPRKLYFDGVDTSTFGLSIIDVKGRWEIPEGEETSTKLPGMDGTYYHHTEFKERTIVVKGLLKHDSRSALVAAQKELNTLLNPKKGECELRFDDEYFNVYKGRLRGKTVMETVGSMEILNLQFNCSKPFIYGVPQYYKTSGSVWLLNRGSQKTPLRLTLTGPAEFPVISIGDSQIYINTSLGSTDIFIVDSEKLEITLNGAPAAHLAEGDFLYLEPGETEISTSAGNLEIEFSEMWL</sequence>
<gene>
    <name evidence="3" type="ORF">MFMK1_000799</name>
</gene>
<dbReference type="NCBIfam" id="TIGR01633">
    <property type="entry name" value="phi3626_gp14_N"/>
    <property type="match status" value="1"/>
</dbReference>
<reference evidence="3 4" key="1">
    <citation type="submission" date="2023-04" db="EMBL/GenBank/DDBJ databases">
        <authorList>
            <person name="Hsu D."/>
        </authorList>
    </citation>
    <scope>NUCLEOTIDE SEQUENCE [LARGE SCALE GENOMIC DNA]</scope>
    <source>
        <strain evidence="3 4">MK1</strain>
    </source>
</reference>
<feature type="domain" description="Siphovirus-type tail component RIFT-related" evidence="1">
    <location>
        <begin position="426"/>
        <end position="538"/>
    </location>
</feature>
<keyword evidence="4" id="KW-1185">Reference proteome</keyword>
<dbReference type="InterPro" id="IPR006520">
    <property type="entry name" value="Dit_BPSPP_N"/>
</dbReference>
<dbReference type="Pfam" id="PF22768">
    <property type="entry name" value="SPP1_Dit"/>
    <property type="match status" value="1"/>
</dbReference>
<dbReference type="InterPro" id="IPR054738">
    <property type="entry name" value="Siphovirus-type_tail_C"/>
</dbReference>
<accession>A0AAU0UI54</accession>
<dbReference type="InterPro" id="IPR008841">
    <property type="entry name" value="Siphovirus-type_tail_N"/>
</dbReference>
<dbReference type="EMBL" id="CP121694">
    <property type="protein sequence ID" value="WRO21008.1"/>
    <property type="molecule type" value="Genomic_DNA"/>
</dbReference>
<dbReference type="AlphaFoldDB" id="A0AAU0UI54"/>
<feature type="domain" description="Siphovirus-type tail component C-terminal" evidence="2">
    <location>
        <begin position="562"/>
        <end position="649"/>
    </location>
</feature>
<evidence type="ECO:0000259" key="1">
    <source>
        <dbReference type="Pfam" id="PF05709"/>
    </source>
</evidence>
<evidence type="ECO:0000259" key="2">
    <source>
        <dbReference type="Pfam" id="PF22768"/>
    </source>
</evidence>